<reference evidence="2 3" key="1">
    <citation type="submission" date="2016-02" db="EMBL/GenBank/DDBJ databases">
        <title>Genome analysis of coral dinoflagellate symbionts highlights evolutionary adaptations to a symbiotic lifestyle.</title>
        <authorList>
            <person name="Aranda M."/>
            <person name="Li Y."/>
            <person name="Liew Y.J."/>
            <person name="Baumgarten S."/>
            <person name="Simakov O."/>
            <person name="Wilson M."/>
            <person name="Piel J."/>
            <person name="Ashoor H."/>
            <person name="Bougouffa S."/>
            <person name="Bajic V.B."/>
            <person name="Ryu T."/>
            <person name="Ravasi T."/>
            <person name="Bayer T."/>
            <person name="Micklem G."/>
            <person name="Kim H."/>
            <person name="Bhak J."/>
            <person name="Lajeunesse T.C."/>
            <person name="Voolstra C.R."/>
        </authorList>
    </citation>
    <scope>NUCLEOTIDE SEQUENCE [LARGE SCALE GENOMIC DNA]</scope>
    <source>
        <strain evidence="2 3">CCMP2467</strain>
    </source>
</reference>
<dbReference type="AlphaFoldDB" id="A0A1Q9DK58"/>
<evidence type="ECO:0000256" key="1">
    <source>
        <dbReference type="SAM" id="MobiDB-lite"/>
    </source>
</evidence>
<feature type="region of interest" description="Disordered" evidence="1">
    <location>
        <begin position="76"/>
        <end position="105"/>
    </location>
</feature>
<protein>
    <submittedName>
        <fullName evidence="2">Uncharacterized protein</fullName>
    </submittedName>
</protein>
<sequence>MHGCWAAWLAAEDDHMSGASMRGTPWAVHGYFIVPSMVGGQSAPTQGDIGAYLVLPWEQTGEAAWEKLRAYHSATGPEDPCGVSSDEDDDGVRKPKLGSGLSGHGPPRSACMFGKRKDFADCSPGAAQSLAFLEDRVDLDKLAKEFAAGAMTKRPFSQELITEGRELLFCALETRQCKLPARQHTAGQPFSLAAIEGAVASGWRF</sequence>
<comment type="caution">
    <text evidence="2">The sequence shown here is derived from an EMBL/GenBank/DDBJ whole genome shotgun (WGS) entry which is preliminary data.</text>
</comment>
<gene>
    <name evidence="2" type="ORF">AK812_SmicGene22299</name>
</gene>
<keyword evidence="3" id="KW-1185">Reference proteome</keyword>
<proteinExistence type="predicted"/>
<evidence type="ECO:0000313" key="3">
    <source>
        <dbReference type="Proteomes" id="UP000186817"/>
    </source>
</evidence>
<dbReference type="Proteomes" id="UP000186817">
    <property type="component" value="Unassembled WGS sequence"/>
</dbReference>
<organism evidence="2 3">
    <name type="scientific">Symbiodinium microadriaticum</name>
    <name type="common">Dinoflagellate</name>
    <name type="synonym">Zooxanthella microadriatica</name>
    <dbReference type="NCBI Taxonomy" id="2951"/>
    <lineage>
        <taxon>Eukaryota</taxon>
        <taxon>Sar</taxon>
        <taxon>Alveolata</taxon>
        <taxon>Dinophyceae</taxon>
        <taxon>Suessiales</taxon>
        <taxon>Symbiodiniaceae</taxon>
        <taxon>Symbiodinium</taxon>
    </lineage>
</organism>
<name>A0A1Q9DK58_SYMMI</name>
<dbReference type="EMBL" id="LSRX01000499">
    <property type="protein sequence ID" value="OLP95554.1"/>
    <property type="molecule type" value="Genomic_DNA"/>
</dbReference>
<accession>A0A1Q9DK58</accession>
<evidence type="ECO:0000313" key="2">
    <source>
        <dbReference type="EMBL" id="OLP95554.1"/>
    </source>
</evidence>